<reference evidence="1" key="1">
    <citation type="journal article" date="2023" name="Science">
        <title>Elucidation of the pathway for biosynthesis of saponin adjuvants from the soapbark tree.</title>
        <authorList>
            <person name="Reed J."/>
            <person name="Orme A."/>
            <person name="El-Demerdash A."/>
            <person name="Owen C."/>
            <person name="Martin L.B.B."/>
            <person name="Misra R.C."/>
            <person name="Kikuchi S."/>
            <person name="Rejzek M."/>
            <person name="Martin A.C."/>
            <person name="Harkess A."/>
            <person name="Leebens-Mack J."/>
            <person name="Louveau T."/>
            <person name="Stephenson M.J."/>
            <person name="Osbourn A."/>
        </authorList>
    </citation>
    <scope>NUCLEOTIDE SEQUENCE</scope>
    <source>
        <strain evidence="1">S10</strain>
    </source>
</reference>
<dbReference type="KEGG" id="qsa:O6P43_023733"/>
<accession>A0AAD7LFV5</accession>
<evidence type="ECO:0000313" key="1">
    <source>
        <dbReference type="EMBL" id="KAJ7957425.1"/>
    </source>
</evidence>
<dbReference type="AlphaFoldDB" id="A0AAD7LFV5"/>
<comment type="caution">
    <text evidence="1">The sequence shown here is derived from an EMBL/GenBank/DDBJ whole genome shotgun (WGS) entry which is preliminary data.</text>
</comment>
<keyword evidence="2" id="KW-1185">Reference proteome</keyword>
<dbReference type="Proteomes" id="UP001163823">
    <property type="component" value="Chromosome 9"/>
</dbReference>
<sequence length="146" mass="16863">MTEQSSIYEYVLKMIGHIEQLNEIGFNLDTELCTYLILQSLSDTYLQFVMNFHMNKLEASLPELVNMLKTAKPFIENDKNHIMYVVSSSKSKKGESFSKKKDSKKKKLHEPMVVLRNLPRPVIKDNASIVVRMDIGREIARSILQV</sequence>
<proteinExistence type="predicted"/>
<evidence type="ECO:0000313" key="2">
    <source>
        <dbReference type="Proteomes" id="UP001163823"/>
    </source>
</evidence>
<dbReference type="EMBL" id="JARAOO010000009">
    <property type="protein sequence ID" value="KAJ7957425.1"/>
    <property type="molecule type" value="Genomic_DNA"/>
</dbReference>
<protein>
    <submittedName>
        <fullName evidence="1">Zf-CCHC domain-containing protein</fullName>
    </submittedName>
</protein>
<name>A0AAD7LFV5_QUISA</name>
<gene>
    <name evidence="1" type="ORF">O6P43_023733</name>
</gene>
<organism evidence="1 2">
    <name type="scientific">Quillaja saponaria</name>
    <name type="common">Soap bark tree</name>
    <dbReference type="NCBI Taxonomy" id="32244"/>
    <lineage>
        <taxon>Eukaryota</taxon>
        <taxon>Viridiplantae</taxon>
        <taxon>Streptophyta</taxon>
        <taxon>Embryophyta</taxon>
        <taxon>Tracheophyta</taxon>
        <taxon>Spermatophyta</taxon>
        <taxon>Magnoliopsida</taxon>
        <taxon>eudicotyledons</taxon>
        <taxon>Gunneridae</taxon>
        <taxon>Pentapetalae</taxon>
        <taxon>rosids</taxon>
        <taxon>fabids</taxon>
        <taxon>Fabales</taxon>
        <taxon>Quillajaceae</taxon>
        <taxon>Quillaja</taxon>
    </lineage>
</organism>